<dbReference type="Pfam" id="PF01048">
    <property type="entry name" value="PNP_UDP_1"/>
    <property type="match status" value="1"/>
</dbReference>
<evidence type="ECO:0000256" key="1">
    <source>
        <dbReference type="ARBA" id="ARBA00005058"/>
    </source>
</evidence>
<evidence type="ECO:0000256" key="2">
    <source>
        <dbReference type="ARBA" id="ARBA00006751"/>
    </source>
</evidence>
<dbReference type="GO" id="GO:0004731">
    <property type="term" value="F:purine-nucleoside phosphorylase activity"/>
    <property type="evidence" value="ECO:0007669"/>
    <property type="project" value="UniProtKB-EC"/>
</dbReference>
<dbReference type="NCBIfam" id="TIGR01697">
    <property type="entry name" value="PNPH-PUNA-XAPA"/>
    <property type="match status" value="1"/>
</dbReference>
<feature type="transmembrane region" description="Helical" evidence="9">
    <location>
        <begin position="327"/>
        <end position="348"/>
    </location>
</feature>
<comment type="pathway">
    <text evidence="1">Purine metabolism; purine nucleoside salvage.</text>
</comment>
<dbReference type="UniPathway" id="UPA00606"/>
<dbReference type="PANTHER" id="PTHR11904">
    <property type="entry name" value="METHYLTHIOADENOSINE/PURINE NUCLEOSIDE PHOSPHORYLASE"/>
    <property type="match status" value="1"/>
</dbReference>
<dbReference type="AlphaFoldDB" id="A0A7S3HRC9"/>
<gene>
    <name evidence="11" type="ORF">SELO1098_LOCUS31851</name>
</gene>
<dbReference type="InterPro" id="IPR018099">
    <property type="entry name" value="Purine_phosphorylase-2_CS"/>
</dbReference>
<evidence type="ECO:0000256" key="5">
    <source>
        <dbReference type="ARBA" id="ARBA00022676"/>
    </source>
</evidence>
<dbReference type="InterPro" id="IPR000845">
    <property type="entry name" value="Nucleoside_phosphorylase_d"/>
</dbReference>
<keyword evidence="6" id="KW-0808">Transferase</keyword>
<evidence type="ECO:0000256" key="6">
    <source>
        <dbReference type="ARBA" id="ARBA00022679"/>
    </source>
</evidence>
<evidence type="ECO:0000256" key="9">
    <source>
        <dbReference type="SAM" id="Phobius"/>
    </source>
</evidence>
<protein>
    <recommendedName>
        <fullName evidence="4">purine-nucleoside phosphorylase</fullName>
        <ecNumber evidence="4">2.4.2.1</ecNumber>
    </recommendedName>
    <alternativeName>
        <fullName evidence="8">Inosine phosphorylase</fullName>
    </alternativeName>
    <alternativeName>
        <fullName evidence="7">Inosine-guanosine phosphorylase</fullName>
    </alternativeName>
</protein>
<proteinExistence type="inferred from homology"/>
<evidence type="ECO:0000313" key="11">
    <source>
        <dbReference type="EMBL" id="CAE0302993.1"/>
    </source>
</evidence>
<keyword evidence="9" id="KW-0812">Transmembrane</keyword>
<dbReference type="EMBL" id="HBIC01062092">
    <property type="protein sequence ID" value="CAE0302993.1"/>
    <property type="molecule type" value="Transcribed_RNA"/>
</dbReference>
<sequence length="355" mass="37531">MTHNYEKVANFLKSKTTFRPEVGIICGSGLSGLSKSLENAVTFNYADIPGFPSATVAGHTGELVFGTMGGVQVVCMRGRFHFYEGNSMDQVVMPVRAMRLLGVKLLIVTNAAGGLNPNFEVGDIVVIQDHFGLPTISGNHPLRGVNDDALGPRFPSITDAYDVKLQNMVLDAAKALKLDYKVRPNGTYCFVSGPCYESKAESKFLRSIGGDSVGMSTVPEVIAAKHCGMQILGLSLVTNKAVVDDVHTVAATHQEVLEAVEASGVHVEALVKHIINKKVIGSYLAAQPEFTYSPKPNAHAAVAATCPAQSGACCPVSGQCPKKECCVGAHTGLALAIAAVAAGLFYLAKVHHNHK</sequence>
<evidence type="ECO:0000256" key="4">
    <source>
        <dbReference type="ARBA" id="ARBA00011886"/>
    </source>
</evidence>
<comment type="subunit">
    <text evidence="3">Homotrimer.</text>
</comment>
<dbReference type="CDD" id="cd09009">
    <property type="entry name" value="PNP-EcPNPII_like"/>
    <property type="match status" value="1"/>
</dbReference>
<dbReference type="PROSITE" id="PS01240">
    <property type="entry name" value="PNP_MTAP_2"/>
    <property type="match status" value="1"/>
</dbReference>
<dbReference type="NCBIfam" id="NF006054">
    <property type="entry name" value="PRK08202.1"/>
    <property type="match status" value="1"/>
</dbReference>
<evidence type="ECO:0000256" key="8">
    <source>
        <dbReference type="ARBA" id="ARBA00033072"/>
    </source>
</evidence>
<dbReference type="InterPro" id="IPR035994">
    <property type="entry name" value="Nucleoside_phosphorylase_sf"/>
</dbReference>
<name>A0A7S3HRC9_9STRA</name>
<dbReference type="GO" id="GO:0009116">
    <property type="term" value="P:nucleoside metabolic process"/>
    <property type="evidence" value="ECO:0007669"/>
    <property type="project" value="InterPro"/>
</dbReference>
<reference evidence="11" key="1">
    <citation type="submission" date="2021-01" db="EMBL/GenBank/DDBJ databases">
        <authorList>
            <person name="Corre E."/>
            <person name="Pelletier E."/>
            <person name="Niang G."/>
            <person name="Scheremetjew M."/>
            <person name="Finn R."/>
            <person name="Kale V."/>
            <person name="Holt S."/>
            <person name="Cochrane G."/>
            <person name="Meng A."/>
            <person name="Brown T."/>
            <person name="Cohen L."/>
        </authorList>
    </citation>
    <scope>NUCLEOTIDE SEQUENCE</scope>
    <source>
        <strain evidence="11">CCAP 955/1</strain>
    </source>
</reference>
<dbReference type="EC" id="2.4.2.1" evidence="4"/>
<dbReference type="InterPro" id="IPR011270">
    <property type="entry name" value="Pur_Nuc_Pase_Ino/Guo-sp"/>
</dbReference>
<organism evidence="11">
    <name type="scientific">Spumella elongata</name>
    <dbReference type="NCBI Taxonomy" id="89044"/>
    <lineage>
        <taxon>Eukaryota</taxon>
        <taxon>Sar</taxon>
        <taxon>Stramenopiles</taxon>
        <taxon>Ochrophyta</taxon>
        <taxon>Chrysophyceae</taxon>
        <taxon>Chromulinales</taxon>
        <taxon>Chromulinaceae</taxon>
        <taxon>Spumella</taxon>
    </lineage>
</organism>
<dbReference type="NCBIfam" id="TIGR01700">
    <property type="entry name" value="PNPH"/>
    <property type="match status" value="1"/>
</dbReference>
<dbReference type="PANTHER" id="PTHR11904:SF9">
    <property type="entry name" value="PURINE NUCLEOSIDE PHOSPHORYLASE-RELATED"/>
    <property type="match status" value="1"/>
</dbReference>
<feature type="domain" description="Nucleoside phosphorylase" evidence="10">
    <location>
        <begin position="22"/>
        <end position="275"/>
    </location>
</feature>
<keyword evidence="9" id="KW-1133">Transmembrane helix</keyword>
<dbReference type="Gene3D" id="3.40.50.1580">
    <property type="entry name" value="Nucleoside phosphorylase domain"/>
    <property type="match status" value="1"/>
</dbReference>
<dbReference type="GO" id="GO:0005737">
    <property type="term" value="C:cytoplasm"/>
    <property type="evidence" value="ECO:0007669"/>
    <property type="project" value="TreeGrafter"/>
</dbReference>
<dbReference type="InterPro" id="IPR011268">
    <property type="entry name" value="Purine_phosphorylase"/>
</dbReference>
<evidence type="ECO:0000256" key="7">
    <source>
        <dbReference type="ARBA" id="ARBA00031036"/>
    </source>
</evidence>
<evidence type="ECO:0000256" key="3">
    <source>
        <dbReference type="ARBA" id="ARBA00011233"/>
    </source>
</evidence>
<evidence type="ECO:0000259" key="10">
    <source>
        <dbReference type="Pfam" id="PF01048"/>
    </source>
</evidence>
<keyword evidence="5" id="KW-0328">Glycosyltransferase</keyword>
<dbReference type="SUPFAM" id="SSF53167">
    <property type="entry name" value="Purine and uridine phosphorylases"/>
    <property type="match status" value="1"/>
</dbReference>
<dbReference type="FunFam" id="3.40.50.1580:FF:000004">
    <property type="entry name" value="Purine nucleoside phosphorylase"/>
    <property type="match status" value="1"/>
</dbReference>
<keyword evidence="9" id="KW-0472">Membrane</keyword>
<accession>A0A7S3HRC9</accession>
<comment type="similarity">
    <text evidence="2">Belongs to the PNP/MTAP phosphorylase family.</text>
</comment>